<dbReference type="Proteomes" id="UP000294835">
    <property type="component" value="Unassembled WGS sequence"/>
</dbReference>
<evidence type="ECO:0000313" key="2">
    <source>
        <dbReference type="EMBL" id="TCP40511.1"/>
    </source>
</evidence>
<keyword evidence="3" id="KW-1185">Reference proteome</keyword>
<reference evidence="2 3" key="1">
    <citation type="submission" date="2019-03" db="EMBL/GenBank/DDBJ databases">
        <title>Genomic Encyclopedia of Type Strains, Phase IV (KMG-IV): sequencing the most valuable type-strain genomes for metagenomic binning, comparative biology and taxonomic classification.</title>
        <authorList>
            <person name="Goeker M."/>
        </authorList>
    </citation>
    <scope>NUCLEOTIDE SEQUENCE [LARGE SCALE GENOMIC DNA]</scope>
    <source>
        <strain evidence="2 3">DSM 18063</strain>
    </source>
</reference>
<keyword evidence="1" id="KW-0812">Transmembrane</keyword>
<accession>A0A4R2Q1P3</accession>
<name>A0A4R2Q1P3_9RHOB</name>
<sequence length="90" mass="9955">MTRWRDAMTIWVAAVALPGGLWAGTAPAPRPELDLTMITLAYAVLALAAALLLLARLAEIARARGFTLPPLRLRRQDDPFARLAHEARRR</sequence>
<evidence type="ECO:0000256" key="1">
    <source>
        <dbReference type="SAM" id="Phobius"/>
    </source>
</evidence>
<keyword evidence="1" id="KW-1133">Transmembrane helix</keyword>
<proteinExistence type="predicted"/>
<gene>
    <name evidence="2" type="ORF">EV662_107121</name>
</gene>
<dbReference type="EMBL" id="SLXP01000007">
    <property type="protein sequence ID" value="TCP40511.1"/>
    <property type="molecule type" value="Genomic_DNA"/>
</dbReference>
<organism evidence="2 3">
    <name type="scientific">Rhodovulum marinum</name>
    <dbReference type="NCBI Taxonomy" id="320662"/>
    <lineage>
        <taxon>Bacteria</taxon>
        <taxon>Pseudomonadati</taxon>
        <taxon>Pseudomonadota</taxon>
        <taxon>Alphaproteobacteria</taxon>
        <taxon>Rhodobacterales</taxon>
        <taxon>Paracoccaceae</taxon>
        <taxon>Rhodovulum</taxon>
    </lineage>
</organism>
<feature type="transmembrane region" description="Helical" evidence="1">
    <location>
        <begin position="33"/>
        <end position="54"/>
    </location>
</feature>
<keyword evidence="1" id="KW-0472">Membrane</keyword>
<comment type="caution">
    <text evidence="2">The sequence shown here is derived from an EMBL/GenBank/DDBJ whole genome shotgun (WGS) entry which is preliminary data.</text>
</comment>
<protein>
    <submittedName>
        <fullName evidence="2">Uncharacterized protein</fullName>
    </submittedName>
</protein>
<evidence type="ECO:0000313" key="3">
    <source>
        <dbReference type="Proteomes" id="UP000294835"/>
    </source>
</evidence>
<dbReference type="AlphaFoldDB" id="A0A4R2Q1P3"/>
<dbReference type="RefSeq" id="WP_132462550.1">
    <property type="nucleotide sequence ID" value="NZ_SLXP01000007.1"/>
</dbReference>